<keyword evidence="1" id="KW-0732">Signal</keyword>
<evidence type="ECO:0000256" key="1">
    <source>
        <dbReference type="SAM" id="SignalP"/>
    </source>
</evidence>
<reference evidence="2" key="1">
    <citation type="journal article" date="2021" name="Mol. Ecol. Resour.">
        <title>Apolygus lucorum genome provides insights into omnivorousness and mesophyll feeding.</title>
        <authorList>
            <person name="Liu Y."/>
            <person name="Liu H."/>
            <person name="Wang H."/>
            <person name="Huang T."/>
            <person name="Liu B."/>
            <person name="Yang B."/>
            <person name="Yin L."/>
            <person name="Li B."/>
            <person name="Zhang Y."/>
            <person name="Zhang S."/>
            <person name="Jiang F."/>
            <person name="Zhang X."/>
            <person name="Ren Y."/>
            <person name="Wang B."/>
            <person name="Wang S."/>
            <person name="Lu Y."/>
            <person name="Wu K."/>
            <person name="Fan W."/>
            <person name="Wang G."/>
        </authorList>
    </citation>
    <scope>NUCLEOTIDE SEQUENCE</scope>
    <source>
        <strain evidence="2">12Hb</strain>
    </source>
</reference>
<keyword evidence="3" id="KW-1185">Reference proteome</keyword>
<protein>
    <submittedName>
        <fullName evidence="2">Uncharacterized protein</fullName>
    </submittedName>
</protein>
<evidence type="ECO:0000313" key="3">
    <source>
        <dbReference type="Proteomes" id="UP000466442"/>
    </source>
</evidence>
<gene>
    <name evidence="2" type="ORF">GE061_017419</name>
</gene>
<dbReference type="EMBL" id="WIXP02000008">
    <property type="protein sequence ID" value="KAF6206191.1"/>
    <property type="molecule type" value="Genomic_DNA"/>
</dbReference>
<name>A0A8S9XD16_APOLU</name>
<comment type="caution">
    <text evidence="2">The sequence shown here is derived from an EMBL/GenBank/DDBJ whole genome shotgun (WGS) entry which is preliminary data.</text>
</comment>
<evidence type="ECO:0000313" key="2">
    <source>
        <dbReference type="EMBL" id="KAF6206191.1"/>
    </source>
</evidence>
<proteinExistence type="predicted"/>
<feature type="signal peptide" evidence="1">
    <location>
        <begin position="1"/>
        <end position="22"/>
    </location>
</feature>
<dbReference type="AlphaFoldDB" id="A0A8S9XD16"/>
<dbReference type="Proteomes" id="UP000466442">
    <property type="component" value="Unassembled WGS sequence"/>
</dbReference>
<sequence length="69" mass="7715">MHLTRILLLLALSVLGFFDVDAKKLLLSKRKADVNSHRLVLGARSAVPVNLIPQNLGSRLSHLQHHRIC</sequence>
<feature type="chain" id="PRO_5035840855" evidence="1">
    <location>
        <begin position="23"/>
        <end position="69"/>
    </location>
</feature>
<accession>A0A8S9XD16</accession>
<organism evidence="2 3">
    <name type="scientific">Apolygus lucorum</name>
    <name type="common">Small green plant bug</name>
    <name type="synonym">Lygocoris lucorum</name>
    <dbReference type="NCBI Taxonomy" id="248454"/>
    <lineage>
        <taxon>Eukaryota</taxon>
        <taxon>Metazoa</taxon>
        <taxon>Ecdysozoa</taxon>
        <taxon>Arthropoda</taxon>
        <taxon>Hexapoda</taxon>
        <taxon>Insecta</taxon>
        <taxon>Pterygota</taxon>
        <taxon>Neoptera</taxon>
        <taxon>Paraneoptera</taxon>
        <taxon>Hemiptera</taxon>
        <taxon>Heteroptera</taxon>
        <taxon>Panheteroptera</taxon>
        <taxon>Cimicomorpha</taxon>
        <taxon>Miridae</taxon>
        <taxon>Mirini</taxon>
        <taxon>Apolygus</taxon>
    </lineage>
</organism>